<reference evidence="1 2" key="1">
    <citation type="journal article" date="2018" name="Sci. Rep.">
        <title>Genomic signatures of local adaptation to the degree of environmental predictability in rotifers.</title>
        <authorList>
            <person name="Franch-Gras L."/>
            <person name="Hahn C."/>
            <person name="Garcia-Roger E.M."/>
            <person name="Carmona M.J."/>
            <person name="Serra M."/>
            <person name="Gomez A."/>
        </authorList>
    </citation>
    <scope>NUCLEOTIDE SEQUENCE [LARGE SCALE GENOMIC DNA]</scope>
    <source>
        <strain evidence="1">HYR1</strain>
    </source>
</reference>
<dbReference type="AlphaFoldDB" id="A0A3M7P9L1"/>
<sequence length="136" mass="15483">PNWALEIDHVASTVYTHSIGQKPSTKKIIHHQIPIEPPPLCNLDLKIEFVIEDDSIPIFNCPIKGNQKTANATAIIHKMAFEEFLDRPFLGLLHGNDFCHAQTHCHFLLFKLLLVDPGFKILNNEEEIYAKIATKF</sequence>
<evidence type="ECO:0000313" key="2">
    <source>
        <dbReference type="Proteomes" id="UP000276133"/>
    </source>
</evidence>
<dbReference type="EMBL" id="REGN01012414">
    <property type="protein sequence ID" value="RMZ95460.1"/>
    <property type="molecule type" value="Genomic_DNA"/>
</dbReference>
<gene>
    <name evidence="1" type="ORF">BpHYR1_020188</name>
</gene>
<keyword evidence="2" id="KW-1185">Reference proteome</keyword>
<dbReference type="Proteomes" id="UP000276133">
    <property type="component" value="Unassembled WGS sequence"/>
</dbReference>
<comment type="caution">
    <text evidence="1">The sequence shown here is derived from an EMBL/GenBank/DDBJ whole genome shotgun (WGS) entry which is preliminary data.</text>
</comment>
<protein>
    <submittedName>
        <fullName evidence="1">Uncharacterized protein</fullName>
    </submittedName>
</protein>
<proteinExistence type="predicted"/>
<evidence type="ECO:0000313" key="1">
    <source>
        <dbReference type="EMBL" id="RMZ95460.1"/>
    </source>
</evidence>
<organism evidence="1 2">
    <name type="scientific">Brachionus plicatilis</name>
    <name type="common">Marine rotifer</name>
    <name type="synonym">Brachionus muelleri</name>
    <dbReference type="NCBI Taxonomy" id="10195"/>
    <lineage>
        <taxon>Eukaryota</taxon>
        <taxon>Metazoa</taxon>
        <taxon>Spiralia</taxon>
        <taxon>Gnathifera</taxon>
        <taxon>Rotifera</taxon>
        <taxon>Eurotatoria</taxon>
        <taxon>Monogononta</taxon>
        <taxon>Pseudotrocha</taxon>
        <taxon>Ploima</taxon>
        <taxon>Brachionidae</taxon>
        <taxon>Brachionus</taxon>
    </lineage>
</organism>
<feature type="non-terminal residue" evidence="1">
    <location>
        <position position="1"/>
    </location>
</feature>
<accession>A0A3M7P9L1</accession>
<name>A0A3M7P9L1_BRAPC</name>